<proteinExistence type="predicted"/>
<organism evidence="1 2">
    <name type="scientific">Microbispora catharanthi</name>
    <dbReference type="NCBI Taxonomy" id="1712871"/>
    <lineage>
        <taxon>Bacteria</taxon>
        <taxon>Bacillati</taxon>
        <taxon>Actinomycetota</taxon>
        <taxon>Actinomycetes</taxon>
        <taxon>Streptosporangiales</taxon>
        <taxon>Streptosporangiaceae</taxon>
        <taxon>Microbispora</taxon>
    </lineage>
</organism>
<evidence type="ECO:0000313" key="1">
    <source>
        <dbReference type="EMBL" id="KAB8181946.1"/>
    </source>
</evidence>
<protein>
    <submittedName>
        <fullName evidence="1">Uncharacterized protein</fullName>
    </submittedName>
</protein>
<keyword evidence="2" id="KW-1185">Reference proteome</keyword>
<comment type="caution">
    <text evidence="1">The sequence shown here is derived from an EMBL/GenBank/DDBJ whole genome shotgun (WGS) entry which is preliminary data.</text>
</comment>
<sequence>MTDSFDGMTRGEDLGQDCFICLPAAGGSDVRVAGMAVAFLLVGWVVSGCGTGPTLQAATTELQKDLQRLQTDSLLKKPYSKLRIVERPDRDLPCDKGKFQRVLRVTADYEREDSDVDSHLDQAERVMENTLSSFLQYKMTYDLSQLDWRDARLIEGRKDVPGITVKVIVVPESPTWRLVAKTDCLPKS</sequence>
<dbReference type="Proteomes" id="UP000313066">
    <property type="component" value="Unassembled WGS sequence"/>
</dbReference>
<gene>
    <name evidence="1" type="ORF">FH610_026320</name>
</gene>
<name>A0A5N6BN18_9ACTN</name>
<dbReference type="AlphaFoldDB" id="A0A5N6BN18"/>
<accession>A0A5N6BN18</accession>
<evidence type="ECO:0000313" key="2">
    <source>
        <dbReference type="Proteomes" id="UP000313066"/>
    </source>
</evidence>
<dbReference type="EMBL" id="VDMA02000015">
    <property type="protein sequence ID" value="KAB8181946.1"/>
    <property type="molecule type" value="Genomic_DNA"/>
</dbReference>
<reference evidence="1 2" key="1">
    <citation type="submission" date="2019-10" db="EMBL/GenBank/DDBJ databases">
        <title>Nonomuraea sp. nov., isolated from Phyllanthus amarus.</title>
        <authorList>
            <person name="Klykleung N."/>
            <person name="Tanasupawat S."/>
        </authorList>
    </citation>
    <scope>NUCLEOTIDE SEQUENCE [LARGE SCALE GENOMIC DNA]</scope>
    <source>
        <strain evidence="1 2">CR1-09</strain>
    </source>
</reference>
<dbReference type="RefSeq" id="WP_139577503.1">
    <property type="nucleotide sequence ID" value="NZ_VDMA02000015.1"/>
</dbReference>